<name>F7NKX3_9FIRM</name>
<evidence type="ECO:0000256" key="1">
    <source>
        <dbReference type="SAM" id="Phobius"/>
    </source>
</evidence>
<proteinExistence type="predicted"/>
<dbReference type="Pfam" id="PF13333">
    <property type="entry name" value="rve_2"/>
    <property type="match status" value="1"/>
</dbReference>
<dbReference type="Proteomes" id="UP000003240">
    <property type="component" value="Unassembled WGS sequence"/>
</dbReference>
<dbReference type="EMBL" id="AFGF01000121">
    <property type="protein sequence ID" value="EGO63316.1"/>
    <property type="molecule type" value="Genomic_DNA"/>
</dbReference>
<accession>F7NKX3</accession>
<dbReference type="STRING" id="1009370.ALO_13709"/>
<reference evidence="3 4" key="1">
    <citation type="journal article" date="2011" name="EMBO J.">
        <title>Structural diversity of bacterial flagellar motors.</title>
        <authorList>
            <person name="Chen S."/>
            <person name="Beeby M."/>
            <person name="Murphy G.E."/>
            <person name="Leadbetter J.R."/>
            <person name="Hendrixson D.R."/>
            <person name="Briegel A."/>
            <person name="Li Z."/>
            <person name="Shi J."/>
            <person name="Tocheva E.I."/>
            <person name="Muller A."/>
            <person name="Dobro M.J."/>
            <person name="Jensen G.J."/>
        </authorList>
    </citation>
    <scope>NUCLEOTIDE SEQUENCE [LARGE SCALE GENOMIC DNA]</scope>
    <source>
        <strain evidence="3 4">DSM 6540</strain>
    </source>
</reference>
<feature type="domain" description="Integrase catalytic" evidence="2">
    <location>
        <begin position="3"/>
        <end position="30"/>
    </location>
</feature>
<protein>
    <recommendedName>
        <fullName evidence="2">Integrase catalytic domain-containing protein</fullName>
    </recommendedName>
</protein>
<evidence type="ECO:0000259" key="2">
    <source>
        <dbReference type="Pfam" id="PF13333"/>
    </source>
</evidence>
<comment type="caution">
    <text evidence="3">The sequence shown here is derived from an EMBL/GenBank/DDBJ whole genome shotgun (WGS) entry which is preliminary data.</text>
</comment>
<organism evidence="3 4">
    <name type="scientific">Acetonema longum DSM 6540</name>
    <dbReference type="NCBI Taxonomy" id="1009370"/>
    <lineage>
        <taxon>Bacteria</taxon>
        <taxon>Bacillati</taxon>
        <taxon>Bacillota</taxon>
        <taxon>Negativicutes</taxon>
        <taxon>Acetonemataceae</taxon>
        <taxon>Acetonema</taxon>
    </lineage>
</organism>
<dbReference type="GO" id="GO:0015074">
    <property type="term" value="P:DNA integration"/>
    <property type="evidence" value="ECO:0007669"/>
    <property type="project" value="InterPro"/>
</dbReference>
<gene>
    <name evidence="3" type="ORF">ALO_13709</name>
</gene>
<keyword evidence="1" id="KW-0472">Membrane</keyword>
<keyword evidence="1" id="KW-0812">Transmembrane</keyword>
<dbReference type="InterPro" id="IPR001584">
    <property type="entry name" value="Integrase_cat-core"/>
</dbReference>
<keyword evidence="1" id="KW-1133">Transmembrane helix</keyword>
<keyword evidence="4" id="KW-1185">Reference proteome</keyword>
<feature type="transmembrane region" description="Helical" evidence="1">
    <location>
        <begin position="42"/>
        <end position="63"/>
    </location>
</feature>
<evidence type="ECO:0000313" key="3">
    <source>
        <dbReference type="EMBL" id="EGO63316.1"/>
    </source>
</evidence>
<dbReference type="AlphaFoldDB" id="F7NKX3"/>
<evidence type="ECO:0000313" key="4">
    <source>
        <dbReference type="Proteomes" id="UP000003240"/>
    </source>
</evidence>
<sequence length="129" mass="14095">MAEKFQTREQARSAVFEYVEIFYNRQRIHATNGYRIPEGTSLLFTAFISLYPKIIITSLSLSYRFRQSPRARNGFIARGAARISAYMTALIKVARSIFPDRAASDTAASCGLNTGTSGAAGSGEAMGIV</sequence>